<reference evidence="2 3" key="1">
    <citation type="submission" date="2017-02" db="EMBL/GenBank/DDBJ databases">
        <title>Genomes of Trichoderma spp. with biocontrol activity.</title>
        <authorList>
            <person name="Gardiner D."/>
            <person name="Kazan K."/>
            <person name="Vos C."/>
            <person name="Harvey P."/>
        </authorList>
    </citation>
    <scope>NUCLEOTIDE SEQUENCE [LARGE SCALE GENOMIC DNA]</scope>
    <source>
        <strain evidence="2 3">A5MH</strain>
    </source>
</reference>
<feature type="compositionally biased region" description="Polar residues" evidence="1">
    <location>
        <begin position="52"/>
        <end position="64"/>
    </location>
</feature>
<comment type="caution">
    <text evidence="2">The sequence shown here is derived from an EMBL/GenBank/DDBJ whole genome shotgun (WGS) entry which is preliminary data.</text>
</comment>
<name>A0A2K0TGS9_9HYPO</name>
<dbReference type="EMBL" id="MTYH01000028">
    <property type="protein sequence ID" value="PNP44733.1"/>
    <property type="molecule type" value="Genomic_DNA"/>
</dbReference>
<protein>
    <submittedName>
        <fullName evidence="2">Uncharacterized protein</fullName>
    </submittedName>
</protein>
<dbReference type="AlphaFoldDB" id="A0A2K0TGS9"/>
<dbReference type="Proteomes" id="UP000236546">
    <property type="component" value="Unassembled WGS sequence"/>
</dbReference>
<evidence type="ECO:0000313" key="2">
    <source>
        <dbReference type="EMBL" id="PNP44733.1"/>
    </source>
</evidence>
<feature type="region of interest" description="Disordered" evidence="1">
    <location>
        <begin position="52"/>
        <end position="71"/>
    </location>
</feature>
<gene>
    <name evidence="2" type="ORF">TGAMA5MH_03542</name>
</gene>
<evidence type="ECO:0000256" key="1">
    <source>
        <dbReference type="SAM" id="MobiDB-lite"/>
    </source>
</evidence>
<proteinExistence type="predicted"/>
<sequence length="71" mass="7640">MDYLKNGKDGETGTLPLETLVGSDAFGDPEALKTQIFIMTPAIEDLDITAQTAEPNRTLPQSDNPARYGVS</sequence>
<evidence type="ECO:0000313" key="3">
    <source>
        <dbReference type="Proteomes" id="UP000236546"/>
    </source>
</evidence>
<accession>A0A2K0TGS9</accession>
<organism evidence="2 3">
    <name type="scientific">Trichoderma gamsii</name>
    <dbReference type="NCBI Taxonomy" id="398673"/>
    <lineage>
        <taxon>Eukaryota</taxon>
        <taxon>Fungi</taxon>
        <taxon>Dikarya</taxon>
        <taxon>Ascomycota</taxon>
        <taxon>Pezizomycotina</taxon>
        <taxon>Sordariomycetes</taxon>
        <taxon>Hypocreomycetidae</taxon>
        <taxon>Hypocreales</taxon>
        <taxon>Hypocreaceae</taxon>
        <taxon>Trichoderma</taxon>
    </lineage>
</organism>